<dbReference type="GO" id="GO:0016020">
    <property type="term" value="C:membrane"/>
    <property type="evidence" value="ECO:0007669"/>
    <property type="project" value="UniProtKB-SubCell"/>
</dbReference>
<proteinExistence type="inferred from homology"/>
<organism evidence="9 10">
    <name type="scientific">Podospora fimiseda</name>
    <dbReference type="NCBI Taxonomy" id="252190"/>
    <lineage>
        <taxon>Eukaryota</taxon>
        <taxon>Fungi</taxon>
        <taxon>Dikarya</taxon>
        <taxon>Ascomycota</taxon>
        <taxon>Pezizomycotina</taxon>
        <taxon>Sordariomycetes</taxon>
        <taxon>Sordariomycetidae</taxon>
        <taxon>Sordariales</taxon>
        <taxon>Podosporaceae</taxon>
        <taxon>Podospora</taxon>
    </lineage>
</organism>
<feature type="transmembrane region" description="Helical" evidence="7">
    <location>
        <begin position="150"/>
        <end position="172"/>
    </location>
</feature>
<dbReference type="EMBL" id="MU865332">
    <property type="protein sequence ID" value="KAK4227352.1"/>
    <property type="molecule type" value="Genomic_DNA"/>
</dbReference>
<keyword evidence="4 7" id="KW-0472">Membrane</keyword>
<feature type="region of interest" description="Disordered" evidence="6">
    <location>
        <begin position="374"/>
        <end position="400"/>
    </location>
</feature>
<reference evidence="9" key="2">
    <citation type="submission" date="2023-05" db="EMBL/GenBank/DDBJ databases">
        <authorList>
            <consortium name="Lawrence Berkeley National Laboratory"/>
            <person name="Steindorff A."/>
            <person name="Hensen N."/>
            <person name="Bonometti L."/>
            <person name="Westerberg I."/>
            <person name="Brannstrom I.O."/>
            <person name="Guillou S."/>
            <person name="Cros-Aarteil S."/>
            <person name="Calhoun S."/>
            <person name="Haridas S."/>
            <person name="Kuo A."/>
            <person name="Mondo S."/>
            <person name="Pangilinan J."/>
            <person name="Riley R."/>
            <person name="Labutti K."/>
            <person name="Andreopoulos B."/>
            <person name="Lipzen A."/>
            <person name="Chen C."/>
            <person name="Yanf M."/>
            <person name="Daum C."/>
            <person name="Ng V."/>
            <person name="Clum A."/>
            <person name="Ohm R."/>
            <person name="Martin F."/>
            <person name="Silar P."/>
            <person name="Natvig D."/>
            <person name="Lalanne C."/>
            <person name="Gautier V."/>
            <person name="Ament-Velasquez S.L."/>
            <person name="Kruys A."/>
            <person name="Hutchinson M.I."/>
            <person name="Powell A.J."/>
            <person name="Barry K."/>
            <person name="Miller A.N."/>
            <person name="Grigoriev I.V."/>
            <person name="Debuchy R."/>
            <person name="Gladieux P."/>
            <person name="Thoren M.H."/>
            <person name="Johannesson H."/>
        </authorList>
    </citation>
    <scope>NUCLEOTIDE SEQUENCE</scope>
    <source>
        <strain evidence="9">CBS 990.96</strain>
    </source>
</reference>
<dbReference type="InterPro" id="IPR052337">
    <property type="entry name" value="SAT4-like"/>
</dbReference>
<evidence type="ECO:0000256" key="6">
    <source>
        <dbReference type="SAM" id="MobiDB-lite"/>
    </source>
</evidence>
<evidence type="ECO:0000256" key="2">
    <source>
        <dbReference type="ARBA" id="ARBA00022692"/>
    </source>
</evidence>
<feature type="transmembrane region" description="Helical" evidence="7">
    <location>
        <begin position="192"/>
        <end position="220"/>
    </location>
</feature>
<feature type="compositionally biased region" description="Basic and acidic residues" evidence="6">
    <location>
        <begin position="329"/>
        <end position="357"/>
    </location>
</feature>
<feature type="region of interest" description="Disordered" evidence="6">
    <location>
        <begin position="328"/>
        <end position="357"/>
    </location>
</feature>
<comment type="caution">
    <text evidence="9">The sequence shown here is derived from an EMBL/GenBank/DDBJ whole genome shotgun (WGS) entry which is preliminary data.</text>
</comment>
<feature type="transmembrane region" description="Helical" evidence="7">
    <location>
        <begin position="37"/>
        <end position="58"/>
    </location>
</feature>
<dbReference type="PANTHER" id="PTHR33048">
    <property type="entry name" value="PTH11-LIKE INTEGRAL MEMBRANE PROTEIN (AFU_ORTHOLOGUE AFUA_5G11245)"/>
    <property type="match status" value="1"/>
</dbReference>
<evidence type="ECO:0000313" key="10">
    <source>
        <dbReference type="Proteomes" id="UP001301958"/>
    </source>
</evidence>
<evidence type="ECO:0000259" key="8">
    <source>
        <dbReference type="Pfam" id="PF20684"/>
    </source>
</evidence>
<accession>A0AAN7BPZ5</accession>
<dbReference type="Proteomes" id="UP001301958">
    <property type="component" value="Unassembled WGS sequence"/>
</dbReference>
<feature type="transmembrane region" description="Helical" evidence="7">
    <location>
        <begin position="270"/>
        <end position="292"/>
    </location>
</feature>
<feature type="domain" description="Rhodopsin" evidence="8">
    <location>
        <begin position="55"/>
        <end position="293"/>
    </location>
</feature>
<evidence type="ECO:0000256" key="3">
    <source>
        <dbReference type="ARBA" id="ARBA00022989"/>
    </source>
</evidence>
<feature type="transmembrane region" description="Helical" evidence="7">
    <location>
        <begin position="232"/>
        <end position="250"/>
    </location>
</feature>
<protein>
    <recommendedName>
        <fullName evidence="8">Rhodopsin domain-containing protein</fullName>
    </recommendedName>
</protein>
<evidence type="ECO:0000256" key="1">
    <source>
        <dbReference type="ARBA" id="ARBA00004141"/>
    </source>
</evidence>
<keyword evidence="10" id="KW-1185">Reference proteome</keyword>
<dbReference type="Pfam" id="PF20684">
    <property type="entry name" value="Fung_rhodopsin"/>
    <property type="match status" value="1"/>
</dbReference>
<dbReference type="InterPro" id="IPR049326">
    <property type="entry name" value="Rhodopsin_dom_fungi"/>
</dbReference>
<evidence type="ECO:0000313" key="9">
    <source>
        <dbReference type="EMBL" id="KAK4227352.1"/>
    </source>
</evidence>
<sequence>MSGPPPTDGNAAAGEQFGPSPFGAPALLPHDDAGPKVLAVTWSLWCFAGAFLATRIYCKRGSGRRLWWDDHFLLASQAIHLVSACLMTKLVVSFDYGKHPWDIPNASPIPTSDNILVQMTRATCIITATSWSKTAFAITMLRFFTGRASWLIWFIIISMNLALGVCALVPWVSCIPLHKSWNLTIEGTCLPFSVPLILAYVSGAYSAACDLVLAMLPWAILSNLSMGLKEKLGVGVAMSMGVAACIMAIIKTVSLKNISFDSNENSKLNIYDTAEISVTIMAASIPAMRVLFKDLRSSARGSSGRRYYQTSVPQYGANRSGIVVTVKAEGGERDDSGPGGRDDMSDRRILGSETRSGDGKIYRVDEVEVVSTYSHKRGRLSDEEGAYEMQDTGRKNGRRA</sequence>
<dbReference type="PANTHER" id="PTHR33048:SF42">
    <property type="entry name" value="INTEGRAL MEMBRANE PROTEIN"/>
    <property type="match status" value="1"/>
</dbReference>
<keyword evidence="3 7" id="KW-1133">Transmembrane helix</keyword>
<gene>
    <name evidence="9" type="ORF">QBC38DRAFT_499480</name>
</gene>
<evidence type="ECO:0000256" key="5">
    <source>
        <dbReference type="ARBA" id="ARBA00038359"/>
    </source>
</evidence>
<dbReference type="AlphaFoldDB" id="A0AAN7BPZ5"/>
<comment type="similarity">
    <text evidence="5">Belongs to the SAT4 family.</text>
</comment>
<keyword evidence="2 7" id="KW-0812">Transmembrane</keyword>
<evidence type="ECO:0000256" key="7">
    <source>
        <dbReference type="SAM" id="Phobius"/>
    </source>
</evidence>
<evidence type="ECO:0000256" key="4">
    <source>
        <dbReference type="ARBA" id="ARBA00023136"/>
    </source>
</evidence>
<comment type="subcellular location">
    <subcellularLocation>
        <location evidence="1">Membrane</location>
        <topology evidence="1">Multi-pass membrane protein</topology>
    </subcellularLocation>
</comment>
<name>A0AAN7BPZ5_9PEZI</name>
<reference evidence="9" key="1">
    <citation type="journal article" date="2023" name="Mol. Phylogenet. Evol.">
        <title>Genome-scale phylogeny and comparative genomics of the fungal order Sordariales.</title>
        <authorList>
            <person name="Hensen N."/>
            <person name="Bonometti L."/>
            <person name="Westerberg I."/>
            <person name="Brannstrom I.O."/>
            <person name="Guillou S."/>
            <person name="Cros-Aarteil S."/>
            <person name="Calhoun S."/>
            <person name="Haridas S."/>
            <person name="Kuo A."/>
            <person name="Mondo S."/>
            <person name="Pangilinan J."/>
            <person name="Riley R."/>
            <person name="LaButti K."/>
            <person name="Andreopoulos B."/>
            <person name="Lipzen A."/>
            <person name="Chen C."/>
            <person name="Yan M."/>
            <person name="Daum C."/>
            <person name="Ng V."/>
            <person name="Clum A."/>
            <person name="Steindorff A."/>
            <person name="Ohm R.A."/>
            <person name="Martin F."/>
            <person name="Silar P."/>
            <person name="Natvig D.O."/>
            <person name="Lalanne C."/>
            <person name="Gautier V."/>
            <person name="Ament-Velasquez S.L."/>
            <person name="Kruys A."/>
            <person name="Hutchinson M.I."/>
            <person name="Powell A.J."/>
            <person name="Barry K."/>
            <person name="Miller A.N."/>
            <person name="Grigoriev I.V."/>
            <person name="Debuchy R."/>
            <person name="Gladieux P."/>
            <person name="Hiltunen Thoren M."/>
            <person name="Johannesson H."/>
        </authorList>
    </citation>
    <scope>NUCLEOTIDE SEQUENCE</scope>
    <source>
        <strain evidence="9">CBS 990.96</strain>
    </source>
</reference>